<evidence type="ECO:0000256" key="6">
    <source>
        <dbReference type="SAM" id="Phobius"/>
    </source>
</evidence>
<accession>A0A382XP93</accession>
<keyword evidence="3 6" id="KW-0812">Transmembrane</keyword>
<keyword evidence="5 6" id="KW-0472">Membrane</keyword>
<proteinExistence type="predicted"/>
<evidence type="ECO:0008006" key="8">
    <source>
        <dbReference type="Google" id="ProtNLM"/>
    </source>
</evidence>
<reference evidence="7" key="1">
    <citation type="submission" date="2018-05" db="EMBL/GenBank/DDBJ databases">
        <authorList>
            <person name="Lanie J.A."/>
            <person name="Ng W.-L."/>
            <person name="Kazmierczak K.M."/>
            <person name="Andrzejewski T.M."/>
            <person name="Davidsen T.M."/>
            <person name="Wayne K.J."/>
            <person name="Tettelin H."/>
            <person name="Glass J.I."/>
            <person name="Rusch D."/>
            <person name="Podicherti R."/>
            <person name="Tsui H.-C.T."/>
            <person name="Winkler M.E."/>
        </authorList>
    </citation>
    <scope>NUCLEOTIDE SEQUENCE</scope>
</reference>
<feature type="transmembrane region" description="Helical" evidence="6">
    <location>
        <begin position="12"/>
        <end position="30"/>
    </location>
</feature>
<organism evidence="7">
    <name type="scientific">marine metagenome</name>
    <dbReference type="NCBI Taxonomy" id="408172"/>
    <lineage>
        <taxon>unclassified sequences</taxon>
        <taxon>metagenomes</taxon>
        <taxon>ecological metagenomes</taxon>
    </lineage>
</organism>
<keyword evidence="2" id="KW-1003">Cell membrane</keyword>
<dbReference type="EMBL" id="UINC01169091">
    <property type="protein sequence ID" value="SVD72455.1"/>
    <property type="molecule type" value="Genomic_DNA"/>
</dbReference>
<feature type="transmembrane region" description="Helical" evidence="6">
    <location>
        <begin position="101"/>
        <end position="125"/>
    </location>
</feature>
<evidence type="ECO:0000256" key="4">
    <source>
        <dbReference type="ARBA" id="ARBA00022989"/>
    </source>
</evidence>
<feature type="non-terminal residue" evidence="7">
    <location>
        <position position="239"/>
    </location>
</feature>
<evidence type="ECO:0000313" key="7">
    <source>
        <dbReference type="EMBL" id="SVD72455.1"/>
    </source>
</evidence>
<evidence type="ECO:0000256" key="2">
    <source>
        <dbReference type="ARBA" id="ARBA00022475"/>
    </source>
</evidence>
<dbReference type="AlphaFoldDB" id="A0A382XP93"/>
<sequence length="239" mass="26643">MKIREHYIRKTLLSFTLVVLVIWLGVYSFFNFLSEMSSIGQFNYTTFEAFRYIALLIPEVAYKHASPVILLGCVLGMGHLATTNQLLVLRVSGMSIIRLTILTIKTALIFVIAVIAIGEIFAPIASDEAERGRSKALDLSIASQSQEGFWIRDGENFINVQKNIDGKLFSGLTIIEVNSSNKISTVLTSENAIFDGKSLKMNNAEIFSIDGIKEIDDISLKERNSYNKTVSFDQDLIDS</sequence>
<dbReference type="GO" id="GO:0043190">
    <property type="term" value="C:ATP-binding cassette (ABC) transporter complex"/>
    <property type="evidence" value="ECO:0007669"/>
    <property type="project" value="TreeGrafter"/>
</dbReference>
<dbReference type="PANTHER" id="PTHR33529:SF2">
    <property type="entry name" value="LIPOPOLYSACCHARIDE EXPORT SYSTEM PERMEASE PROTEIN LPTG"/>
    <property type="match status" value="1"/>
</dbReference>
<dbReference type="InterPro" id="IPR005495">
    <property type="entry name" value="LptG/LptF_permease"/>
</dbReference>
<evidence type="ECO:0000256" key="3">
    <source>
        <dbReference type="ARBA" id="ARBA00022692"/>
    </source>
</evidence>
<name>A0A382XP93_9ZZZZ</name>
<protein>
    <recommendedName>
        <fullName evidence="8">LPS export ABC transporter permease LptG</fullName>
    </recommendedName>
</protein>
<feature type="transmembrane region" description="Helical" evidence="6">
    <location>
        <begin position="68"/>
        <end position="89"/>
    </location>
</feature>
<evidence type="ECO:0000256" key="5">
    <source>
        <dbReference type="ARBA" id="ARBA00023136"/>
    </source>
</evidence>
<dbReference type="PANTHER" id="PTHR33529">
    <property type="entry name" value="SLR0882 PROTEIN-RELATED"/>
    <property type="match status" value="1"/>
</dbReference>
<dbReference type="Pfam" id="PF03739">
    <property type="entry name" value="LptF_LptG"/>
    <property type="match status" value="1"/>
</dbReference>
<gene>
    <name evidence="7" type="ORF">METZ01_LOCUS425309</name>
</gene>
<keyword evidence="4 6" id="KW-1133">Transmembrane helix</keyword>
<evidence type="ECO:0000256" key="1">
    <source>
        <dbReference type="ARBA" id="ARBA00004651"/>
    </source>
</evidence>
<dbReference type="GO" id="GO:0015920">
    <property type="term" value="P:lipopolysaccharide transport"/>
    <property type="evidence" value="ECO:0007669"/>
    <property type="project" value="TreeGrafter"/>
</dbReference>
<comment type="subcellular location">
    <subcellularLocation>
        <location evidence="1">Cell membrane</location>
        <topology evidence="1">Multi-pass membrane protein</topology>
    </subcellularLocation>
</comment>